<dbReference type="Pfam" id="PF04893">
    <property type="entry name" value="Yip1"/>
    <property type="match status" value="1"/>
</dbReference>
<name>A0A0K1PHH1_9BACT</name>
<feature type="transmembrane region" description="Helical" evidence="5">
    <location>
        <begin position="122"/>
        <end position="147"/>
    </location>
</feature>
<keyword evidence="8" id="KW-1185">Reference proteome</keyword>
<evidence type="ECO:0000313" key="7">
    <source>
        <dbReference type="EMBL" id="AKU92564.1"/>
    </source>
</evidence>
<dbReference type="RefSeq" id="WP_050726715.1">
    <property type="nucleotide sequence ID" value="NZ_CP012332.1"/>
</dbReference>
<keyword evidence="2 5" id="KW-0812">Transmembrane</keyword>
<evidence type="ECO:0000256" key="2">
    <source>
        <dbReference type="ARBA" id="ARBA00022692"/>
    </source>
</evidence>
<organism evidence="7 8">
    <name type="scientific">Vulgatibacter incomptus</name>
    <dbReference type="NCBI Taxonomy" id="1391653"/>
    <lineage>
        <taxon>Bacteria</taxon>
        <taxon>Pseudomonadati</taxon>
        <taxon>Myxococcota</taxon>
        <taxon>Myxococcia</taxon>
        <taxon>Myxococcales</taxon>
        <taxon>Cystobacterineae</taxon>
        <taxon>Vulgatibacteraceae</taxon>
        <taxon>Vulgatibacter</taxon>
    </lineage>
</organism>
<feature type="transmembrane region" description="Helical" evidence="5">
    <location>
        <begin position="159"/>
        <end position="180"/>
    </location>
</feature>
<proteinExistence type="predicted"/>
<dbReference type="GO" id="GO:0016020">
    <property type="term" value="C:membrane"/>
    <property type="evidence" value="ECO:0007669"/>
    <property type="project" value="UniProtKB-SubCell"/>
</dbReference>
<dbReference type="KEGG" id="vin:AKJ08_2951"/>
<dbReference type="InterPro" id="IPR006977">
    <property type="entry name" value="Yip1_dom"/>
</dbReference>
<protein>
    <recommendedName>
        <fullName evidence="6">Yip1 domain-containing protein</fullName>
    </recommendedName>
</protein>
<dbReference type="EMBL" id="CP012332">
    <property type="protein sequence ID" value="AKU92564.1"/>
    <property type="molecule type" value="Genomic_DNA"/>
</dbReference>
<evidence type="ECO:0000256" key="3">
    <source>
        <dbReference type="ARBA" id="ARBA00022989"/>
    </source>
</evidence>
<evidence type="ECO:0000256" key="4">
    <source>
        <dbReference type="ARBA" id="ARBA00023136"/>
    </source>
</evidence>
<evidence type="ECO:0000259" key="6">
    <source>
        <dbReference type="Pfam" id="PF04893"/>
    </source>
</evidence>
<dbReference type="STRING" id="1391653.AKJ08_2951"/>
<comment type="subcellular location">
    <subcellularLocation>
        <location evidence="1">Membrane</location>
        <topology evidence="1">Multi-pass membrane protein</topology>
    </subcellularLocation>
</comment>
<dbReference type="OrthoDB" id="5511043at2"/>
<evidence type="ECO:0000256" key="1">
    <source>
        <dbReference type="ARBA" id="ARBA00004141"/>
    </source>
</evidence>
<dbReference type="AlphaFoldDB" id="A0A0K1PHH1"/>
<feature type="domain" description="Yip1" evidence="6">
    <location>
        <begin position="55"/>
        <end position="203"/>
    </location>
</feature>
<gene>
    <name evidence="7" type="ORF">AKJ08_2951</name>
</gene>
<dbReference type="Proteomes" id="UP000055590">
    <property type="component" value="Chromosome"/>
</dbReference>
<sequence length="214" mass="22811">MDAERNRIREMLAAGKISPEEANKRMAELDSPPATAKSLLTRPIEHLGTRQALIISTVVAVLQLVVSRLHVRFDGALDAHLSAMPVSWPQAIIDLVLAWPVVALIFWGAARLIAHRGEFVDLLAVVGVARAPLVVAGAVAGFLRHAFEEATTGRANPGMIIGAILMIVLVIWFISLLVTGFRAVSRLSGAKLALTSIGAIIVAEVVTKVVLAIL</sequence>
<feature type="transmembrane region" description="Helical" evidence="5">
    <location>
        <begin position="52"/>
        <end position="71"/>
    </location>
</feature>
<keyword evidence="3 5" id="KW-1133">Transmembrane helix</keyword>
<evidence type="ECO:0000313" key="8">
    <source>
        <dbReference type="Proteomes" id="UP000055590"/>
    </source>
</evidence>
<accession>A0A0K1PHH1</accession>
<evidence type="ECO:0000256" key="5">
    <source>
        <dbReference type="SAM" id="Phobius"/>
    </source>
</evidence>
<feature type="transmembrane region" description="Helical" evidence="5">
    <location>
        <begin position="192"/>
        <end position="213"/>
    </location>
</feature>
<reference evidence="7 8" key="1">
    <citation type="submission" date="2015-08" db="EMBL/GenBank/DDBJ databases">
        <authorList>
            <person name="Babu N.S."/>
            <person name="Beckwith C.J."/>
            <person name="Beseler K.G."/>
            <person name="Brison A."/>
            <person name="Carone J.V."/>
            <person name="Caskin T.P."/>
            <person name="Diamond M."/>
            <person name="Durham M.E."/>
            <person name="Foxe J.M."/>
            <person name="Go M."/>
            <person name="Henderson B.A."/>
            <person name="Jones I.B."/>
            <person name="McGettigan J.A."/>
            <person name="Micheletti S.J."/>
            <person name="Nasrallah M.E."/>
            <person name="Ortiz D."/>
            <person name="Piller C.R."/>
            <person name="Privatt S.R."/>
            <person name="Schneider S.L."/>
            <person name="Sharp S."/>
            <person name="Smith T.C."/>
            <person name="Stanton J.D."/>
            <person name="Ullery H.E."/>
            <person name="Wilson R.J."/>
            <person name="Serrano M.G."/>
            <person name="Buck G."/>
            <person name="Lee V."/>
            <person name="Wang Y."/>
            <person name="Carvalho R."/>
            <person name="Voegtly L."/>
            <person name="Shi R."/>
            <person name="Duckworth R."/>
            <person name="Johnson A."/>
            <person name="Loviza R."/>
            <person name="Walstead R."/>
            <person name="Shah Z."/>
            <person name="Kiflezghi M."/>
            <person name="Wade K."/>
            <person name="Ball S.L."/>
            <person name="Bradley K.W."/>
            <person name="Asai D.J."/>
            <person name="Bowman C.A."/>
            <person name="Russell D.A."/>
            <person name="Pope W.H."/>
            <person name="Jacobs-Sera D."/>
            <person name="Hendrix R.W."/>
            <person name="Hatfull G.F."/>
        </authorList>
    </citation>
    <scope>NUCLEOTIDE SEQUENCE [LARGE SCALE GENOMIC DNA]</scope>
    <source>
        <strain evidence="7 8">DSM 27710</strain>
    </source>
</reference>
<feature type="transmembrane region" description="Helical" evidence="5">
    <location>
        <begin position="91"/>
        <end position="110"/>
    </location>
</feature>
<keyword evidence="4 5" id="KW-0472">Membrane</keyword>